<protein>
    <submittedName>
        <fullName evidence="1">Uncharacterized protein</fullName>
    </submittedName>
</protein>
<organism evidence="1 2">
    <name type="scientific">Copranaerobaculum intestinale</name>
    <dbReference type="NCBI Taxonomy" id="2692629"/>
    <lineage>
        <taxon>Bacteria</taxon>
        <taxon>Bacillati</taxon>
        <taxon>Bacillota</taxon>
        <taxon>Erysipelotrichia</taxon>
        <taxon>Erysipelotrichales</taxon>
        <taxon>Erysipelotrichaceae</taxon>
        <taxon>Copranaerobaculum</taxon>
    </lineage>
</organism>
<sequence length="151" mass="17268">MFLYYLDSGFFKPGRKSETLCSRVLKLCEKESPSAVLIHGEILYPEGFQRFTRTLQALRIACITTQESFEATDSYQTLCGLSAEARAELRKPAADTLYKIHKNDSELTRIYMQLFVRHSITDDPDFLAELEKRIQGMGKESKAGCIKQKMN</sequence>
<dbReference type="EMBL" id="WUUQ01000002">
    <property type="protein sequence ID" value="MXQ73436.1"/>
    <property type="molecule type" value="Genomic_DNA"/>
</dbReference>
<gene>
    <name evidence="1" type="ORF">GSF08_05765</name>
</gene>
<comment type="caution">
    <text evidence="1">The sequence shown here is derived from an EMBL/GenBank/DDBJ whole genome shotgun (WGS) entry which is preliminary data.</text>
</comment>
<accession>A0A6N8U5F6</accession>
<reference evidence="1 2" key="1">
    <citation type="submission" date="2019-12" db="EMBL/GenBank/DDBJ databases">
        <authorList>
            <person name="Yang R."/>
        </authorList>
    </citation>
    <scope>NUCLEOTIDE SEQUENCE [LARGE SCALE GENOMIC DNA]</scope>
    <source>
        <strain evidence="1 2">DONG20-135</strain>
    </source>
</reference>
<name>A0A6N8U5F6_9FIRM</name>
<evidence type="ECO:0000313" key="1">
    <source>
        <dbReference type="EMBL" id="MXQ73436.1"/>
    </source>
</evidence>
<keyword evidence="2" id="KW-1185">Reference proteome</keyword>
<reference evidence="1 2" key="2">
    <citation type="submission" date="2020-01" db="EMBL/GenBank/DDBJ databases">
        <title>Clostridiaceae sp. nov. isolated from the gut of human by culturomics.</title>
        <authorList>
            <person name="Chang Y."/>
        </authorList>
    </citation>
    <scope>NUCLEOTIDE SEQUENCE [LARGE SCALE GENOMIC DNA]</scope>
    <source>
        <strain evidence="1 2">DONG20-135</strain>
    </source>
</reference>
<dbReference type="Proteomes" id="UP000434036">
    <property type="component" value="Unassembled WGS sequence"/>
</dbReference>
<evidence type="ECO:0000313" key="2">
    <source>
        <dbReference type="Proteomes" id="UP000434036"/>
    </source>
</evidence>
<proteinExistence type="predicted"/>
<dbReference type="AlphaFoldDB" id="A0A6N8U5F6"/>
<dbReference type="RefSeq" id="WP_160624892.1">
    <property type="nucleotide sequence ID" value="NZ_WUUQ01000002.1"/>
</dbReference>